<dbReference type="InterPro" id="IPR013787">
    <property type="entry name" value="S100_Ca-bd_sub"/>
</dbReference>
<dbReference type="InterPro" id="IPR018247">
    <property type="entry name" value="EF_Hand_1_Ca_BS"/>
</dbReference>
<protein>
    <recommendedName>
        <fullName evidence="7">Protein S100</fullName>
    </recommendedName>
    <alternativeName>
        <fullName evidence="7">S100 calcium-binding protein</fullName>
    </alternativeName>
</protein>
<dbReference type="InterPro" id="IPR001751">
    <property type="entry name" value="S100/CaBP7/8-like_CS"/>
</dbReference>
<sequence length="109" mass="12173">MSSRYTAGPTETERCIESLLAVFKRYAGEDSNSQSLSKQEFRTFMETELASFTKNQKDPAVIDRMMKKLDMNCDGQVDFCEFLNLIGGLAQACHEHVASAPGGEAPRRM</sequence>
<dbReference type="PROSITE" id="PS00303">
    <property type="entry name" value="S100_CABP"/>
    <property type="match status" value="1"/>
</dbReference>
<dbReference type="GO" id="GO:0005737">
    <property type="term" value="C:cytoplasm"/>
    <property type="evidence" value="ECO:0007669"/>
    <property type="project" value="TreeGrafter"/>
</dbReference>
<comment type="subunit">
    <text evidence="2">Homodimer; disulfide-linked.</text>
</comment>
<dbReference type="PROSITE" id="PS50222">
    <property type="entry name" value="EF_HAND_2"/>
    <property type="match status" value="1"/>
</dbReference>
<dbReference type="InterPro" id="IPR028482">
    <property type="entry name" value="S100A11"/>
</dbReference>
<dbReference type="GO" id="GO:0042127">
    <property type="term" value="P:regulation of cell population proliferation"/>
    <property type="evidence" value="ECO:0007669"/>
    <property type="project" value="InterPro"/>
</dbReference>
<comment type="similarity">
    <text evidence="1 7">Belongs to the S-100 family.</text>
</comment>
<dbReference type="PANTHER" id="PTHR11639:SF60">
    <property type="entry name" value="PROTEIN S100-A11"/>
    <property type="match status" value="1"/>
</dbReference>
<dbReference type="GO" id="GO:0048306">
    <property type="term" value="F:calcium-dependent protein binding"/>
    <property type="evidence" value="ECO:0007669"/>
    <property type="project" value="InterPro"/>
</dbReference>
<organism evidence="9">
    <name type="scientific">Bothriechis nigroviridis</name>
    <name type="common">Black-speckled palm pit viper</name>
    <dbReference type="NCBI Taxonomy" id="88079"/>
    <lineage>
        <taxon>Eukaryota</taxon>
        <taxon>Metazoa</taxon>
        <taxon>Chordata</taxon>
        <taxon>Craniata</taxon>
        <taxon>Vertebrata</taxon>
        <taxon>Euteleostomi</taxon>
        <taxon>Lepidosauria</taxon>
        <taxon>Squamata</taxon>
        <taxon>Bifurcata</taxon>
        <taxon>Unidentata</taxon>
        <taxon>Episquamata</taxon>
        <taxon>Toxicofera</taxon>
        <taxon>Serpentes</taxon>
        <taxon>Colubroidea</taxon>
        <taxon>Viperidae</taxon>
        <taxon>Crotalinae</taxon>
        <taxon>Bothriechis</taxon>
    </lineage>
</organism>
<reference evidence="9" key="1">
    <citation type="submission" date="2019-11" db="EMBL/GenBank/DDBJ databases">
        <title>Trait differentiation and modular expression in palm-pitvipers.</title>
        <authorList>
            <person name="Mason A.J."/>
            <person name="Strickland J.L."/>
            <person name="Margres M.J."/>
            <person name="Rokyta D.R."/>
            <person name="Sasa M."/>
            <person name="Parkinson C.L."/>
        </authorList>
    </citation>
    <scope>NUCLEOTIDE SEQUENCE</scope>
</reference>
<dbReference type="SUPFAM" id="SSF47473">
    <property type="entry name" value="EF-hand"/>
    <property type="match status" value="1"/>
</dbReference>
<keyword evidence="4" id="KW-0677">Repeat</keyword>
<dbReference type="Gene3D" id="1.10.238.10">
    <property type="entry name" value="EF-hand"/>
    <property type="match status" value="1"/>
</dbReference>
<dbReference type="SMART" id="SM01394">
    <property type="entry name" value="S_100"/>
    <property type="match status" value="1"/>
</dbReference>
<keyword evidence="6" id="KW-1015">Disulfide bond</keyword>
<evidence type="ECO:0000256" key="1">
    <source>
        <dbReference type="ARBA" id="ARBA00007323"/>
    </source>
</evidence>
<dbReference type="InterPro" id="IPR002048">
    <property type="entry name" value="EF_hand_dom"/>
</dbReference>
<dbReference type="GO" id="GO:0005615">
    <property type="term" value="C:extracellular space"/>
    <property type="evidence" value="ECO:0007669"/>
    <property type="project" value="TreeGrafter"/>
</dbReference>
<dbReference type="PANTHER" id="PTHR11639">
    <property type="entry name" value="S100 CALCIUM-BINDING PROTEIN"/>
    <property type="match status" value="1"/>
</dbReference>
<dbReference type="GO" id="GO:0044548">
    <property type="term" value="F:S100 protein binding"/>
    <property type="evidence" value="ECO:0007669"/>
    <property type="project" value="TreeGrafter"/>
</dbReference>
<evidence type="ECO:0000256" key="3">
    <source>
        <dbReference type="ARBA" id="ARBA00022723"/>
    </source>
</evidence>
<evidence type="ECO:0000259" key="8">
    <source>
        <dbReference type="PROSITE" id="PS50222"/>
    </source>
</evidence>
<dbReference type="SMART" id="SM00054">
    <property type="entry name" value="EFh"/>
    <property type="match status" value="1"/>
</dbReference>
<feature type="domain" description="EF-hand" evidence="8">
    <location>
        <begin position="57"/>
        <end position="92"/>
    </location>
</feature>
<proteinExistence type="inferred from homology"/>
<dbReference type="PROSITE" id="PS00018">
    <property type="entry name" value="EF_HAND_1"/>
    <property type="match status" value="1"/>
</dbReference>
<keyword evidence="3 7" id="KW-0479">Metal-binding</keyword>
<dbReference type="Pfam" id="PF01023">
    <property type="entry name" value="S_100"/>
    <property type="match status" value="1"/>
</dbReference>
<dbReference type="InterPro" id="IPR011992">
    <property type="entry name" value="EF-hand-dom_pair"/>
</dbReference>
<evidence type="ECO:0000256" key="7">
    <source>
        <dbReference type="RuleBase" id="RU361184"/>
    </source>
</evidence>
<accession>A0A6B2F7C4</accession>
<name>A0A6B2F7C4_BOTNI</name>
<dbReference type="GO" id="GO:0005509">
    <property type="term" value="F:calcium ion binding"/>
    <property type="evidence" value="ECO:0007669"/>
    <property type="project" value="InterPro"/>
</dbReference>
<evidence type="ECO:0000256" key="4">
    <source>
        <dbReference type="ARBA" id="ARBA00022737"/>
    </source>
</evidence>
<dbReference type="EMBL" id="GIBL01001279">
    <property type="protein sequence ID" value="NCE58271.1"/>
    <property type="molecule type" value="Transcribed_RNA"/>
</dbReference>
<keyword evidence="5 7" id="KW-0106">Calcium</keyword>
<evidence type="ECO:0000256" key="2">
    <source>
        <dbReference type="ARBA" id="ARBA00011748"/>
    </source>
</evidence>
<dbReference type="AlphaFoldDB" id="A0A6B2F7C4"/>
<evidence type="ECO:0000256" key="6">
    <source>
        <dbReference type="ARBA" id="ARBA00023157"/>
    </source>
</evidence>
<evidence type="ECO:0000256" key="5">
    <source>
        <dbReference type="ARBA" id="ARBA00022837"/>
    </source>
</evidence>
<evidence type="ECO:0000313" key="9">
    <source>
        <dbReference type="EMBL" id="NCE58271.1"/>
    </source>
</evidence>
<dbReference type="CDD" id="cd05023">
    <property type="entry name" value="S-100A11"/>
    <property type="match status" value="1"/>
</dbReference>